<evidence type="ECO:0000259" key="14">
    <source>
        <dbReference type="PROSITE" id="PS51910"/>
    </source>
</evidence>
<evidence type="ECO:0000256" key="6">
    <source>
        <dbReference type="ARBA" id="ARBA00023024"/>
    </source>
</evidence>
<dbReference type="GO" id="GO:0000272">
    <property type="term" value="P:polysaccharide catabolic process"/>
    <property type="evidence" value="ECO:0007669"/>
    <property type="project" value="UniProtKB-KW"/>
</dbReference>
<evidence type="ECO:0000259" key="13">
    <source>
        <dbReference type="PROSITE" id="PS51782"/>
    </source>
</evidence>
<evidence type="ECO:0000313" key="15">
    <source>
        <dbReference type="EMBL" id="KAK6499976.1"/>
    </source>
</evidence>
<dbReference type="InterPro" id="IPR001579">
    <property type="entry name" value="Glyco_hydro_18_chit_AS"/>
</dbReference>
<dbReference type="Pfam" id="PF14856">
    <property type="entry name" value="Hce2"/>
    <property type="match status" value="1"/>
</dbReference>
<sequence length="1462" mass="159338">MVTPSWLAAAAGAFILAPGAVAFIPPVGTVLRPVDFCPERCAISGPSPGNWSVYPNFRLIERCQQTMFYSFNIYDPVDDPDTNHRIQACSSYGVDFSSIPPQPVDPKLVESAKSVDVDFELGWWSEGFDLAKPAIQSLVRQIRDYIDNGHGALGEPFIFFGQSGQATIGVYIGEGLLRQSLSTSALQGFENILDTFNVSTPSLAMQLCGHGYDSTHIFGIAVASDATFTPIQDAIKSWHNATCLSFVGTKNVPGKATFTTPLLNVAIPINSTVLDIDTKPLQARANCRTIQVESGDGCAQLAAKCRISGADFTKYNPGICAKLKPKQHVCCSSGTLPDLRPKPNKDGSCFAYKIEKGESCDSLAAQYGLTVDQIKGFNKKTWGWVGCNPLFAGARICLSTGSPPFPAPIPNAVCGPQKPGSTPPPAGSNIADLNPCPLNACCNIWGQCGLTKDFCVDTNTGAPGTAKPGTYGCISNCGLDVIPGNGNGAMRIAYFQGYGMSRKCLYQDALQIDASKYTHIHFGFGTLTPSYEVEVGDKLSSYQFTEFKRITGAKRILSFGGWEFSTAPRTYKIFREGVKDQNRLKMATKIADFIKKHDLDGVDIDWEYPGAPDLPDFDPGKAEDGPNYLRFLAVLKSLLPGKTVAIAAPASYWYLKQFPIKGISMIVDYIVYMTYDLHGQWDAQNQWAQEGCSTGNCLRSQVNLTETMQSLAMITKAGVPGNKIVVGVTSYGRSFGMEKPGCWGPNCKFTGTRLQSHATPGRCTGTGGYIADAEINEIIRGTGPNGKSRVVTQFLDPGSNTDILVYDNNQWVGYMSAATKQTRTAIYKRLGMAGTTDWAVDLQEFHTPPRPVKDWPAFIALAASGANPKQDTTTIGKWRSFQCTHPAIVKPSEWTPSERWKVLDADSAWKEVVTKWFNTDRHNRRTFIQSAAETLRMGGDYACDTFEEGEDKCHSASECEKGLDGPESGPAASLIWASLTKIHRMHHAYYKRMSAITGIYGLSVDDMEKTFAPVPEPKTNQWLNIFIDLITIGTLTTAAPFFNMVLKQMPAFAKTSTYDNAKDTALTLIGQSTTLAKDALSSPPSSPWTPHEQDKFSNYMGQVILGWMKDTERTVKRTFNGSEETVKALGAAIADGKLIDGKWDGDAQPPASETPETDLRSNILKSFYVFSIPILWRRSKTFAFIMDSGANCDGRPLEKYLEDSTADKTGVCYEGRRYYLVHPQGEAQICKCQRLTDIGPCQPACRDQKFSAPPGIDDLARFNGITKEDLVIGSVRTWLHRGKTNEAGRIDFNDNSVRRQLAEADLTTPGIIQLPVCGPDRAFQSWKTSSQGSSANYPCDVPPGIDKCRDSSFEDRTSGASPLVSDCLQIIRNIEGNAQTEWTHSITGHRTILQYGSCKFGIERTGGTGGAVQFQVGGQDVIDVINDSVRRYGGNGKVGAEGVMSCVGTTAGTRVDVKWGLF</sequence>
<dbReference type="InterPro" id="IPR001223">
    <property type="entry name" value="Glyco_hydro18_cat"/>
</dbReference>
<dbReference type="SMART" id="SM00636">
    <property type="entry name" value="Glyco_18"/>
    <property type="match status" value="1"/>
</dbReference>
<dbReference type="PANTHER" id="PTHR47700:SF1">
    <property type="entry name" value="CHITINASE"/>
    <property type="match status" value="1"/>
</dbReference>
<dbReference type="PROSITE" id="PS51910">
    <property type="entry name" value="GH18_2"/>
    <property type="match status" value="1"/>
</dbReference>
<dbReference type="Gene3D" id="3.30.60.10">
    <property type="entry name" value="Endochitinase-like"/>
    <property type="match status" value="1"/>
</dbReference>
<dbReference type="Proteomes" id="UP001370758">
    <property type="component" value="Unassembled WGS sequence"/>
</dbReference>
<dbReference type="CDD" id="cd00035">
    <property type="entry name" value="ChtBD1"/>
    <property type="match status" value="1"/>
</dbReference>
<dbReference type="Pfam" id="PF01476">
    <property type="entry name" value="LysM"/>
    <property type="match status" value="1"/>
</dbReference>
<feature type="chain" id="PRO_5043844161" description="chitinase" evidence="12">
    <location>
        <begin position="23"/>
        <end position="1462"/>
    </location>
</feature>
<dbReference type="GO" id="GO:0008061">
    <property type="term" value="F:chitin binding"/>
    <property type="evidence" value="ECO:0007669"/>
    <property type="project" value="UniProtKB-KW"/>
</dbReference>
<dbReference type="InterPro" id="IPR029070">
    <property type="entry name" value="Chitinase_insertion_sf"/>
</dbReference>
<name>A0AAV9W0J0_9PEZI</name>
<dbReference type="PROSITE" id="PS51782">
    <property type="entry name" value="LYSM"/>
    <property type="match status" value="1"/>
</dbReference>
<dbReference type="Pfam" id="PF00704">
    <property type="entry name" value="Glyco_hydro_18"/>
    <property type="match status" value="1"/>
</dbReference>
<dbReference type="GO" id="GO:0008843">
    <property type="term" value="F:endochitinase activity"/>
    <property type="evidence" value="ECO:0007669"/>
    <property type="project" value="UniProtKB-EC"/>
</dbReference>
<evidence type="ECO:0000256" key="9">
    <source>
        <dbReference type="ARBA" id="ARBA00023295"/>
    </source>
</evidence>
<dbReference type="PANTHER" id="PTHR47700">
    <property type="entry name" value="V CHITINASE, PUTATIVE (AFU_ORTHOLOGUE AFUA_6G13720)-RELATED"/>
    <property type="match status" value="1"/>
</dbReference>
<dbReference type="InterPro" id="IPR029226">
    <property type="entry name" value="Ecp2-like"/>
</dbReference>
<keyword evidence="7" id="KW-0843">Virulence</keyword>
<accession>A0AAV9W0J0</accession>
<dbReference type="InterPro" id="IPR011583">
    <property type="entry name" value="Chitinase_II/V-like_cat"/>
</dbReference>
<dbReference type="EC" id="3.2.1.14" evidence="3"/>
<dbReference type="CDD" id="cd02878">
    <property type="entry name" value="GH18_zymocin_alpha"/>
    <property type="match status" value="1"/>
</dbReference>
<keyword evidence="16" id="KW-1185">Reference proteome</keyword>
<dbReference type="SUPFAM" id="SSF51445">
    <property type="entry name" value="(Trans)glycosidases"/>
    <property type="match status" value="1"/>
</dbReference>
<evidence type="ECO:0000256" key="2">
    <source>
        <dbReference type="ARBA" id="ARBA00008682"/>
    </source>
</evidence>
<protein>
    <recommendedName>
        <fullName evidence="3">chitinase</fullName>
        <ecNumber evidence="3">3.2.1.14</ecNumber>
    </recommendedName>
</protein>
<dbReference type="GO" id="GO:0006032">
    <property type="term" value="P:chitin catabolic process"/>
    <property type="evidence" value="ECO:0007669"/>
    <property type="project" value="UniProtKB-KW"/>
</dbReference>
<gene>
    <name evidence="15" type="ORF">TWF481_010333</name>
</gene>
<dbReference type="InterPro" id="IPR018392">
    <property type="entry name" value="LysM"/>
</dbReference>
<evidence type="ECO:0000256" key="3">
    <source>
        <dbReference type="ARBA" id="ARBA00012729"/>
    </source>
</evidence>
<dbReference type="InterPro" id="IPR053214">
    <property type="entry name" value="LysM12-like"/>
</dbReference>
<dbReference type="EMBL" id="JAVHJL010000007">
    <property type="protein sequence ID" value="KAK6499976.1"/>
    <property type="molecule type" value="Genomic_DNA"/>
</dbReference>
<dbReference type="InterPro" id="IPR036779">
    <property type="entry name" value="LysM_dom_sf"/>
</dbReference>
<dbReference type="InterPro" id="IPR017853">
    <property type="entry name" value="GH"/>
</dbReference>
<keyword evidence="5 11" id="KW-0378">Hydrolase</keyword>
<evidence type="ECO:0000256" key="10">
    <source>
        <dbReference type="ARBA" id="ARBA00023326"/>
    </source>
</evidence>
<keyword evidence="8" id="KW-0119">Carbohydrate metabolism</keyword>
<keyword evidence="10" id="KW-0624">Polysaccharide degradation</keyword>
<reference evidence="15 16" key="1">
    <citation type="submission" date="2023-08" db="EMBL/GenBank/DDBJ databases">
        <authorList>
            <person name="Palmer J.M."/>
        </authorList>
    </citation>
    <scope>NUCLEOTIDE SEQUENCE [LARGE SCALE GENOMIC DNA]</scope>
    <source>
        <strain evidence="15 16">TWF481</strain>
    </source>
</reference>
<dbReference type="Gene3D" id="3.10.350.10">
    <property type="entry name" value="LysM domain"/>
    <property type="match status" value="2"/>
</dbReference>
<keyword evidence="12" id="KW-0732">Signal</keyword>
<dbReference type="SUPFAM" id="SSF57016">
    <property type="entry name" value="Plant lectins/antimicrobial peptides"/>
    <property type="match status" value="1"/>
</dbReference>
<proteinExistence type="inferred from homology"/>
<feature type="domain" description="GH18" evidence="14">
    <location>
        <begin position="489"/>
        <end position="868"/>
    </location>
</feature>
<keyword evidence="4" id="KW-0147">Chitin-binding</keyword>
<dbReference type="Gene3D" id="3.20.20.80">
    <property type="entry name" value="Glycosidases"/>
    <property type="match status" value="1"/>
</dbReference>
<evidence type="ECO:0000256" key="12">
    <source>
        <dbReference type="SAM" id="SignalP"/>
    </source>
</evidence>
<keyword evidence="9 11" id="KW-0326">Glycosidase</keyword>
<evidence type="ECO:0000256" key="1">
    <source>
        <dbReference type="ARBA" id="ARBA00000822"/>
    </source>
</evidence>
<feature type="signal peptide" evidence="12">
    <location>
        <begin position="1"/>
        <end position="22"/>
    </location>
</feature>
<evidence type="ECO:0000313" key="16">
    <source>
        <dbReference type="Proteomes" id="UP001370758"/>
    </source>
</evidence>
<feature type="domain" description="LysM" evidence="13">
    <location>
        <begin position="350"/>
        <end position="398"/>
    </location>
</feature>
<comment type="caution">
    <text evidence="15">The sequence shown here is derived from an EMBL/GenBank/DDBJ whole genome shotgun (WGS) entry which is preliminary data.</text>
</comment>
<dbReference type="PROSITE" id="PS01095">
    <property type="entry name" value="GH18_1"/>
    <property type="match status" value="1"/>
</dbReference>
<dbReference type="Gene3D" id="3.10.50.10">
    <property type="match status" value="1"/>
</dbReference>
<evidence type="ECO:0000256" key="7">
    <source>
        <dbReference type="ARBA" id="ARBA00023026"/>
    </source>
</evidence>
<dbReference type="SUPFAM" id="SSF54106">
    <property type="entry name" value="LysM domain"/>
    <property type="match status" value="2"/>
</dbReference>
<evidence type="ECO:0000256" key="5">
    <source>
        <dbReference type="ARBA" id="ARBA00022801"/>
    </source>
</evidence>
<dbReference type="SUPFAM" id="SSF54556">
    <property type="entry name" value="Chitinase insertion domain"/>
    <property type="match status" value="1"/>
</dbReference>
<evidence type="ECO:0000256" key="8">
    <source>
        <dbReference type="ARBA" id="ARBA00023277"/>
    </source>
</evidence>
<dbReference type="SMART" id="SM00257">
    <property type="entry name" value="LysM"/>
    <property type="match status" value="2"/>
</dbReference>
<organism evidence="15 16">
    <name type="scientific">Arthrobotrys musiformis</name>
    <dbReference type="NCBI Taxonomy" id="47236"/>
    <lineage>
        <taxon>Eukaryota</taxon>
        <taxon>Fungi</taxon>
        <taxon>Dikarya</taxon>
        <taxon>Ascomycota</taxon>
        <taxon>Pezizomycotina</taxon>
        <taxon>Orbiliomycetes</taxon>
        <taxon>Orbiliales</taxon>
        <taxon>Orbiliaceae</taxon>
        <taxon>Arthrobotrys</taxon>
    </lineage>
</organism>
<dbReference type="InterPro" id="IPR036861">
    <property type="entry name" value="Endochitinase-like_sf"/>
</dbReference>
<comment type="similarity">
    <text evidence="2">Belongs to the glycosyl hydrolase 18 family. Chitinase class V subfamily.</text>
</comment>
<evidence type="ECO:0000256" key="11">
    <source>
        <dbReference type="RuleBase" id="RU000489"/>
    </source>
</evidence>
<comment type="catalytic activity">
    <reaction evidence="1">
        <text>Random endo-hydrolysis of N-acetyl-beta-D-glucosaminide (1-&gt;4)-beta-linkages in chitin and chitodextrins.</text>
        <dbReference type="EC" id="3.2.1.14"/>
    </reaction>
</comment>
<evidence type="ECO:0000256" key="4">
    <source>
        <dbReference type="ARBA" id="ARBA00022669"/>
    </source>
</evidence>
<keyword evidence="6" id="KW-0146">Chitin degradation</keyword>